<evidence type="ECO:0000256" key="1">
    <source>
        <dbReference type="ARBA" id="ARBA00008874"/>
    </source>
</evidence>
<evidence type="ECO:0000313" key="11">
    <source>
        <dbReference type="Proteomes" id="UP000515163"/>
    </source>
</evidence>
<keyword evidence="11" id="KW-1185">Reference proteome</keyword>
<keyword evidence="5 8" id="KW-0547">Nucleotide-binding</keyword>
<reference evidence="12" key="1">
    <citation type="submission" date="2025-08" db="UniProtKB">
        <authorList>
            <consortium name="RefSeq"/>
        </authorList>
    </citation>
    <scope>IDENTIFICATION</scope>
    <source>
        <tissue evidence="12">Tentacle</tissue>
    </source>
</reference>
<keyword evidence="9" id="KW-1133">Transmembrane helix</keyword>
<evidence type="ECO:0000256" key="7">
    <source>
        <dbReference type="ARBA" id="ARBA00022840"/>
    </source>
</evidence>
<evidence type="ECO:0000256" key="4">
    <source>
        <dbReference type="ARBA" id="ARBA00022679"/>
    </source>
</evidence>
<dbReference type="FunFam" id="3.30.200.20:FF:000042">
    <property type="entry name" value="Aurora kinase A"/>
    <property type="match status" value="1"/>
</dbReference>
<dbReference type="Proteomes" id="UP000515163">
    <property type="component" value="Unplaced"/>
</dbReference>
<dbReference type="AlphaFoldDB" id="A0A6P8IJD8"/>
<proteinExistence type="inferred from homology"/>
<dbReference type="InParanoid" id="A0A6P8IJD8"/>
<dbReference type="SUPFAM" id="SSF56112">
    <property type="entry name" value="Protein kinase-like (PK-like)"/>
    <property type="match status" value="1"/>
</dbReference>
<feature type="binding site" evidence="8">
    <location>
        <position position="268"/>
    </location>
    <ligand>
        <name>ATP</name>
        <dbReference type="ChEBI" id="CHEBI:30616"/>
    </ligand>
</feature>
<feature type="transmembrane region" description="Helical" evidence="9">
    <location>
        <begin position="130"/>
        <end position="151"/>
    </location>
</feature>
<evidence type="ECO:0000256" key="3">
    <source>
        <dbReference type="ARBA" id="ARBA00022527"/>
    </source>
</evidence>
<evidence type="ECO:0000256" key="8">
    <source>
        <dbReference type="PROSITE-ProRule" id="PRU10141"/>
    </source>
</evidence>
<protein>
    <recommendedName>
        <fullName evidence="2">non-specific serine/threonine protein kinase</fullName>
        <ecNumber evidence="2">2.7.11.1</ecNumber>
    </recommendedName>
</protein>
<evidence type="ECO:0000313" key="12">
    <source>
        <dbReference type="RefSeq" id="XP_031566855.1"/>
    </source>
</evidence>
<dbReference type="KEGG" id="aten:116301843"/>
<organism evidence="11 12">
    <name type="scientific">Actinia tenebrosa</name>
    <name type="common">Australian red waratah sea anemone</name>
    <dbReference type="NCBI Taxonomy" id="6105"/>
    <lineage>
        <taxon>Eukaryota</taxon>
        <taxon>Metazoa</taxon>
        <taxon>Cnidaria</taxon>
        <taxon>Anthozoa</taxon>
        <taxon>Hexacorallia</taxon>
        <taxon>Actiniaria</taxon>
        <taxon>Actiniidae</taxon>
        <taxon>Actinia</taxon>
    </lineage>
</organism>
<evidence type="ECO:0000259" key="10">
    <source>
        <dbReference type="PROSITE" id="PS50011"/>
    </source>
</evidence>
<dbReference type="InterPro" id="IPR008271">
    <property type="entry name" value="Ser/Thr_kinase_AS"/>
</dbReference>
<dbReference type="InterPro" id="IPR051931">
    <property type="entry name" value="PAK3-like"/>
</dbReference>
<dbReference type="GO" id="GO:0005524">
    <property type="term" value="F:ATP binding"/>
    <property type="evidence" value="ECO:0007669"/>
    <property type="project" value="UniProtKB-UniRule"/>
</dbReference>
<dbReference type="EC" id="2.7.11.1" evidence="2"/>
<dbReference type="OrthoDB" id="339325at2759"/>
<accession>A0A6P8IJD8</accession>
<keyword evidence="3" id="KW-0723">Serine/threonine-protein kinase</keyword>
<dbReference type="RefSeq" id="XP_031566855.1">
    <property type="nucleotide sequence ID" value="XM_031710995.1"/>
</dbReference>
<keyword evidence="9" id="KW-0812">Transmembrane</keyword>
<comment type="similarity">
    <text evidence="1">Belongs to the protein kinase superfamily. STE Ser/Thr protein kinase family. STE20 subfamily.</text>
</comment>
<dbReference type="PANTHER" id="PTHR45832:SF22">
    <property type="entry name" value="SERINE_THREONINE-PROTEIN KINASE SAMKA-RELATED"/>
    <property type="match status" value="1"/>
</dbReference>
<gene>
    <name evidence="12" type="primary">LOC116301843</name>
</gene>
<dbReference type="Gene3D" id="1.10.510.10">
    <property type="entry name" value="Transferase(Phosphotransferase) domain 1"/>
    <property type="match status" value="1"/>
</dbReference>
<evidence type="ECO:0000256" key="5">
    <source>
        <dbReference type="ARBA" id="ARBA00022741"/>
    </source>
</evidence>
<evidence type="ECO:0000256" key="2">
    <source>
        <dbReference type="ARBA" id="ARBA00012513"/>
    </source>
</evidence>
<dbReference type="GO" id="GO:0004674">
    <property type="term" value="F:protein serine/threonine kinase activity"/>
    <property type="evidence" value="ECO:0007669"/>
    <property type="project" value="UniProtKB-KW"/>
</dbReference>
<dbReference type="SMART" id="SM00220">
    <property type="entry name" value="S_TKc"/>
    <property type="match status" value="1"/>
</dbReference>
<dbReference type="PROSITE" id="PS50011">
    <property type="entry name" value="PROTEIN_KINASE_DOM"/>
    <property type="match status" value="1"/>
</dbReference>
<dbReference type="Pfam" id="PF00069">
    <property type="entry name" value="Pkinase"/>
    <property type="match status" value="1"/>
</dbReference>
<dbReference type="PROSITE" id="PS00107">
    <property type="entry name" value="PROTEIN_KINASE_ATP"/>
    <property type="match status" value="1"/>
</dbReference>
<dbReference type="InterPro" id="IPR017441">
    <property type="entry name" value="Protein_kinase_ATP_BS"/>
</dbReference>
<dbReference type="InterPro" id="IPR011009">
    <property type="entry name" value="Kinase-like_dom_sf"/>
</dbReference>
<dbReference type="PANTHER" id="PTHR45832">
    <property type="entry name" value="SERINE/THREONINE-PROTEIN KINASE SAMKA-RELATED-RELATED"/>
    <property type="match status" value="1"/>
</dbReference>
<feature type="domain" description="Protein kinase" evidence="10">
    <location>
        <begin position="239"/>
        <end position="492"/>
    </location>
</feature>
<keyword evidence="9" id="KW-0472">Membrane</keyword>
<keyword evidence="4" id="KW-0808">Transferase</keyword>
<evidence type="ECO:0000256" key="9">
    <source>
        <dbReference type="SAM" id="Phobius"/>
    </source>
</evidence>
<keyword evidence="6" id="KW-0418">Kinase</keyword>
<name>A0A6P8IJD8_ACTTE</name>
<dbReference type="InterPro" id="IPR000719">
    <property type="entry name" value="Prot_kinase_dom"/>
</dbReference>
<dbReference type="PROSITE" id="PS00108">
    <property type="entry name" value="PROTEIN_KINASE_ST"/>
    <property type="match status" value="1"/>
</dbReference>
<keyword evidence="7 8" id="KW-0067">ATP-binding</keyword>
<dbReference type="GeneID" id="116301843"/>
<evidence type="ECO:0000256" key="6">
    <source>
        <dbReference type="ARBA" id="ARBA00022777"/>
    </source>
</evidence>
<sequence>MVRWVRKYLYSVGRDSWKSAAAKTEFRFLFTTGSNLITASQQTNNSTEIAVILKGHSFSKKKVDQEPQLKLKNVFSNFQIHRKSTMFDSMSSREGTKVCRLYSPPPVLKNINTVNNCTALSLRVVPQRSFSPVLALLPCMILFVIIAMYWIKRRSSRAKTEKKSHAGKDLLLIKATTSLPTSLSLRQTSVGSKQSKQVDEAMDCSQKDKANNISYSTSNKAVRDLSTLVQGHVPLPHRFTNKVEIGKGGFGKVYKALDWTTNKIVAIKEIQSKKVKRFSENLVPREANIHKQLSHLNIVKMENYYPEGENFNLVLEYISGGPIYRLARTKAVTENDISCIAKQIFSGLEYIHSLQILHGDIKCPNILYTLSGQIKITDFGLSMKEEDLRKYKHLRQGTPHYMAPELVSRKPYGVKVDVWATGISLIELLQGTVPHCSLSYDRAMKRNASQGIRLLTNQNSYSQEAVEFISNTLKLRQKHRWHSYMLLTHPFLIKAPPPAALIPLIVKARNNNVN</sequence>